<dbReference type="RefSeq" id="WP_136434338.1">
    <property type="nucleotide sequence ID" value="NZ_CAJTBT010000010.1"/>
</dbReference>
<proteinExistence type="inferred from homology"/>
<evidence type="ECO:0000313" key="3">
    <source>
        <dbReference type="Proteomes" id="UP000308978"/>
    </source>
</evidence>
<comment type="similarity">
    <text evidence="1">Belongs to the phD/YefM antitoxin family.</text>
</comment>
<dbReference type="Proteomes" id="UP000308978">
    <property type="component" value="Unassembled WGS sequence"/>
</dbReference>
<protein>
    <recommendedName>
        <fullName evidence="4">Antitoxin</fullName>
    </recommendedName>
</protein>
<evidence type="ECO:0000313" key="2">
    <source>
        <dbReference type="EMBL" id="THG37381.1"/>
    </source>
</evidence>
<gene>
    <name evidence="2" type="ORF">E5986_06370</name>
</gene>
<dbReference type="SUPFAM" id="SSF143120">
    <property type="entry name" value="YefM-like"/>
    <property type="match status" value="1"/>
</dbReference>
<organism evidence="2 3">
    <name type="scientific">Adlercreutzia caecimuris</name>
    <dbReference type="NCBI Taxonomy" id="671266"/>
    <lineage>
        <taxon>Bacteria</taxon>
        <taxon>Bacillati</taxon>
        <taxon>Actinomycetota</taxon>
        <taxon>Coriobacteriia</taxon>
        <taxon>Eggerthellales</taxon>
        <taxon>Eggerthellaceae</taxon>
        <taxon>Adlercreutzia</taxon>
    </lineage>
</organism>
<sequence length="91" mass="10115">MAEMTATVAETRANFSKIAATVRETGQPVTVFKNSKPWVLVAPIESGYGDRIPHIDWAAQDVIRVDPETRRTVLPADWDNEEDDGVYDALV</sequence>
<accession>A0A4S4G3N8</accession>
<evidence type="ECO:0000256" key="1">
    <source>
        <dbReference type="ARBA" id="ARBA00009981"/>
    </source>
</evidence>
<evidence type="ECO:0008006" key="4">
    <source>
        <dbReference type="Google" id="ProtNLM"/>
    </source>
</evidence>
<dbReference type="AlphaFoldDB" id="A0A4S4G3N8"/>
<dbReference type="InterPro" id="IPR036165">
    <property type="entry name" value="YefM-like_sf"/>
</dbReference>
<comment type="caution">
    <text evidence="2">The sequence shown here is derived from an EMBL/GenBank/DDBJ whole genome shotgun (WGS) entry which is preliminary data.</text>
</comment>
<name>A0A4S4G3N8_9ACTN</name>
<dbReference type="EMBL" id="SSTJ01000006">
    <property type="protein sequence ID" value="THG37381.1"/>
    <property type="molecule type" value="Genomic_DNA"/>
</dbReference>
<reference evidence="2 3" key="1">
    <citation type="submission" date="2019-04" db="EMBL/GenBank/DDBJ databases">
        <title>Microbes associate with the intestines of laboratory mice.</title>
        <authorList>
            <person name="Navarre W."/>
            <person name="Wong E."/>
            <person name="Huang K.C."/>
            <person name="Tropini C."/>
            <person name="Ng K."/>
            <person name="Yu B."/>
        </authorList>
    </citation>
    <scope>NUCLEOTIDE SEQUENCE [LARGE SCALE GENOMIC DNA]</scope>
    <source>
        <strain evidence="2 3">NM80_B27</strain>
    </source>
</reference>